<dbReference type="InterPro" id="IPR008502">
    <property type="entry name" value="Prolamin-like"/>
</dbReference>
<reference evidence="4 5" key="1">
    <citation type="submission" date="2021-05" db="EMBL/GenBank/DDBJ databases">
        <title>Genome Assembly of Synthetic Allotetraploid Brassica napus Reveals Homoeologous Exchanges between Subgenomes.</title>
        <authorList>
            <person name="Davis J.T."/>
        </authorList>
    </citation>
    <scope>NUCLEOTIDE SEQUENCE [LARGE SCALE GENOMIC DNA]</scope>
    <source>
        <strain evidence="5">cv. Da-Ae</strain>
        <tissue evidence="4">Seedling</tissue>
    </source>
</reference>
<dbReference type="PANTHER" id="PTHR31207:SF29">
    <property type="entry name" value="PROLAMIN-LIKE DOMAIN-CONTAINING PROTEIN"/>
    <property type="match status" value="1"/>
</dbReference>
<feature type="chain" id="PRO_5046574526" description="Prolamin-like domain-containing protein" evidence="2">
    <location>
        <begin position="25"/>
        <end position="289"/>
    </location>
</feature>
<sequence length="289" mass="33400">MVITIFMVFFVMTTLVSYVYPSSGQEDVDDEPLVHPGREFDSLDTISPASQDYNIYMLENLPPKYKMYLETCMDKMKPIGKCGFEDVIKEILTNEPVSRECCMKVVRAGKQCFIETNKLMFQFYQLKRFASQIKTIFMAFFIMTTLVSYAYPSSGQEDVAVEPLVNPGREFDTLDVISPASQDYNIYMLEIIPPKYKMYVETCMDKMEPIGKCGLYVIKEILTNEHVSRECCLKVVRAGKQCFIETNKLMFQFYQLKRFASQVSFKINEVWNRCSAKVESPSSSDDFTI</sequence>
<keyword evidence="1 2" id="KW-0732">Signal</keyword>
<feature type="signal peptide" evidence="2">
    <location>
        <begin position="1"/>
        <end position="24"/>
    </location>
</feature>
<organism evidence="4 5">
    <name type="scientific">Brassica napus</name>
    <name type="common">Rape</name>
    <dbReference type="NCBI Taxonomy" id="3708"/>
    <lineage>
        <taxon>Eukaryota</taxon>
        <taxon>Viridiplantae</taxon>
        <taxon>Streptophyta</taxon>
        <taxon>Embryophyta</taxon>
        <taxon>Tracheophyta</taxon>
        <taxon>Spermatophyta</taxon>
        <taxon>Magnoliopsida</taxon>
        <taxon>eudicotyledons</taxon>
        <taxon>Gunneridae</taxon>
        <taxon>Pentapetalae</taxon>
        <taxon>rosids</taxon>
        <taxon>malvids</taxon>
        <taxon>Brassicales</taxon>
        <taxon>Brassicaceae</taxon>
        <taxon>Brassiceae</taxon>
        <taxon>Brassica</taxon>
    </lineage>
</organism>
<gene>
    <name evidence="4" type="ORF">HID58_003487</name>
</gene>
<dbReference type="InterPro" id="IPR040220">
    <property type="entry name" value="DD11"/>
</dbReference>
<evidence type="ECO:0000256" key="1">
    <source>
        <dbReference type="ARBA" id="ARBA00022729"/>
    </source>
</evidence>
<dbReference type="Pfam" id="PF05617">
    <property type="entry name" value="Prolamin_like"/>
    <property type="match status" value="2"/>
</dbReference>
<accession>A0ABQ8EQ82</accession>
<dbReference type="EMBL" id="JAGKQM010000001">
    <property type="protein sequence ID" value="KAH0943850.1"/>
    <property type="molecule type" value="Genomic_DNA"/>
</dbReference>
<evidence type="ECO:0000313" key="4">
    <source>
        <dbReference type="EMBL" id="KAH0943850.1"/>
    </source>
</evidence>
<proteinExistence type="predicted"/>
<comment type="caution">
    <text evidence="4">The sequence shown here is derived from an EMBL/GenBank/DDBJ whole genome shotgun (WGS) entry which is preliminary data.</text>
</comment>
<evidence type="ECO:0000313" key="5">
    <source>
        <dbReference type="Proteomes" id="UP000824890"/>
    </source>
</evidence>
<keyword evidence="5" id="KW-1185">Reference proteome</keyword>
<dbReference type="PANTHER" id="PTHR31207">
    <property type="entry name" value="ECA1 GAMETOGENESIS FAMILY PROTEIN (DUF784)-RELATED-RELATED"/>
    <property type="match status" value="1"/>
</dbReference>
<protein>
    <recommendedName>
        <fullName evidence="3">Prolamin-like domain-containing protein</fullName>
    </recommendedName>
</protein>
<evidence type="ECO:0000259" key="3">
    <source>
        <dbReference type="Pfam" id="PF05617"/>
    </source>
</evidence>
<feature type="domain" description="Prolamin-like" evidence="3">
    <location>
        <begin position="202"/>
        <end position="275"/>
    </location>
</feature>
<evidence type="ECO:0000256" key="2">
    <source>
        <dbReference type="SAM" id="SignalP"/>
    </source>
</evidence>
<dbReference type="Proteomes" id="UP000824890">
    <property type="component" value="Unassembled WGS sequence"/>
</dbReference>
<name>A0ABQ8EQ82_BRANA</name>
<feature type="domain" description="Prolamin-like" evidence="3">
    <location>
        <begin position="71"/>
        <end position="127"/>
    </location>
</feature>